<dbReference type="STRING" id="530564.Psta_1826"/>
<keyword evidence="2" id="KW-1185">Reference proteome</keyword>
<proteinExistence type="predicted"/>
<protein>
    <submittedName>
        <fullName evidence="1">Type VI secretion protein, VC_A0114 family</fullName>
    </submittedName>
</protein>
<dbReference type="InterPro" id="IPR010263">
    <property type="entry name" value="T6SS_TssK"/>
</dbReference>
<dbReference type="PANTHER" id="PTHR35566">
    <property type="entry name" value="BLR3599 PROTEIN"/>
    <property type="match status" value="1"/>
</dbReference>
<dbReference type="Pfam" id="PF05936">
    <property type="entry name" value="T6SS_VasE"/>
    <property type="match status" value="1"/>
</dbReference>
<dbReference type="PANTHER" id="PTHR35566:SF1">
    <property type="entry name" value="TYPE VI SECRETION SYSTEM BASEPLATE COMPONENT TSSK1"/>
    <property type="match status" value="1"/>
</dbReference>
<dbReference type="HOGENOM" id="CLU_031690_3_0_0"/>
<dbReference type="NCBIfam" id="TIGR03353">
    <property type="entry name" value="VI_chp_4"/>
    <property type="match status" value="1"/>
</dbReference>
<evidence type="ECO:0000313" key="2">
    <source>
        <dbReference type="Proteomes" id="UP000001887"/>
    </source>
</evidence>
<name>D2QZL7_PIRSD</name>
<dbReference type="AlphaFoldDB" id="D2QZL7"/>
<dbReference type="EMBL" id="CP001848">
    <property type="protein sequence ID" value="ADB16500.1"/>
    <property type="molecule type" value="Genomic_DNA"/>
</dbReference>
<organism evidence="1 2">
    <name type="scientific">Pirellula staleyi (strain ATCC 27377 / DSM 6068 / ICPB 4128)</name>
    <name type="common">Pirella staleyi</name>
    <dbReference type="NCBI Taxonomy" id="530564"/>
    <lineage>
        <taxon>Bacteria</taxon>
        <taxon>Pseudomonadati</taxon>
        <taxon>Planctomycetota</taxon>
        <taxon>Planctomycetia</taxon>
        <taxon>Pirellulales</taxon>
        <taxon>Pirellulaceae</taxon>
        <taxon>Pirellula</taxon>
    </lineage>
</organism>
<sequence length="490" mass="55869">MRNLPVHWYEGLFLRPHHFQAADRAASEHAATGEQWDHPYNYGLVALDISREALANNQFEVRVLKARMQDGTLVSLEFGEEPDRLNLRDDVLAMNQALASLEEAFDARPVVRVYLAVPKLKMGRANVANTTDTEPPPRYISQRMLSQDEAMGGNEQEIELRNLNVKLLLSTQDRTGYECLPIAQVKRASASNARPQLDDSYIPPVVAIDAWQYLARDIVRSIYDVIGQKIEVLAGQITSRGVGLESRHPGDLDRLLMLSEINAAYNALAILGFAQGVHPIAAYTELCRIVGQLSIFAPERRTDPVLPYDHDNLCEIFRDVKLRIETLLNMVRDYEYEQRYFEGVGLGMQVSLESKWFNSDWQWYVGVNKGDLTTQEIRDLLSPGQLDWKLGSSRQVEILFKQRAEGVRLNPMDRAIRALPVQQEWVYYEVSKNESPAWRDVQATQTLAMRLKDSLIVNLDRLQGQRQMVISHRGKQVPLQFALFAVPNRQ</sequence>
<gene>
    <name evidence="1" type="ordered locus">Psta_1826</name>
</gene>
<reference evidence="1 2" key="1">
    <citation type="journal article" date="2009" name="Stand. Genomic Sci.">
        <title>Complete genome sequence of Pirellula staleyi type strain (ATCC 27377).</title>
        <authorList>
            <person name="Clum A."/>
            <person name="Tindall B.J."/>
            <person name="Sikorski J."/>
            <person name="Ivanova N."/>
            <person name="Mavrommatis K."/>
            <person name="Lucas S."/>
            <person name="Glavina del Rio T."/>
            <person name="Nolan M."/>
            <person name="Chen F."/>
            <person name="Tice H."/>
            <person name="Pitluck S."/>
            <person name="Cheng J.F."/>
            <person name="Chertkov O."/>
            <person name="Brettin T."/>
            <person name="Han C."/>
            <person name="Detter J.C."/>
            <person name="Kuske C."/>
            <person name="Bruce D."/>
            <person name="Goodwin L."/>
            <person name="Ovchinikova G."/>
            <person name="Pati A."/>
            <person name="Mikhailova N."/>
            <person name="Chen A."/>
            <person name="Palaniappan K."/>
            <person name="Land M."/>
            <person name="Hauser L."/>
            <person name="Chang Y.J."/>
            <person name="Jeffries C.D."/>
            <person name="Chain P."/>
            <person name="Rohde M."/>
            <person name="Goker M."/>
            <person name="Bristow J."/>
            <person name="Eisen J.A."/>
            <person name="Markowitz V."/>
            <person name="Hugenholtz P."/>
            <person name="Kyrpides N.C."/>
            <person name="Klenk H.P."/>
            <person name="Lapidus A."/>
        </authorList>
    </citation>
    <scope>NUCLEOTIDE SEQUENCE [LARGE SCALE GENOMIC DNA]</scope>
    <source>
        <strain evidence="2">ATCC 27377 / DSM 6068 / ICPB 4128</strain>
    </source>
</reference>
<dbReference type="OrthoDB" id="9775333at2"/>
<dbReference type="Proteomes" id="UP000001887">
    <property type="component" value="Chromosome"/>
</dbReference>
<dbReference type="eggNOG" id="COG3522">
    <property type="taxonomic scope" value="Bacteria"/>
</dbReference>
<accession>D2QZL7</accession>
<evidence type="ECO:0000313" key="1">
    <source>
        <dbReference type="EMBL" id="ADB16500.1"/>
    </source>
</evidence>
<dbReference type="KEGG" id="psl:Psta_1826"/>